<dbReference type="PANTHER" id="PTHR30480:SF14">
    <property type="entry name" value="HYDROLASE, PUTATIVE (AFU_ORTHOLOGUE AFUA_4G13770)-RELATED"/>
    <property type="match status" value="1"/>
</dbReference>
<evidence type="ECO:0000256" key="2">
    <source>
        <dbReference type="ARBA" id="ARBA00022801"/>
    </source>
</evidence>
<proteinExistence type="inferred from homology"/>
<dbReference type="Pfam" id="PF00933">
    <property type="entry name" value="Glyco_hydro_3"/>
    <property type="match status" value="1"/>
</dbReference>
<comment type="similarity">
    <text evidence="1">Belongs to the glycosyl hydrolase 3 family.</text>
</comment>
<dbReference type="PANTHER" id="PTHR30480">
    <property type="entry name" value="BETA-HEXOSAMINIDASE-RELATED"/>
    <property type="match status" value="1"/>
</dbReference>
<gene>
    <name evidence="6" type="ORF">RRF57_007997</name>
</gene>
<dbReference type="GO" id="GO:0005975">
    <property type="term" value="P:carbohydrate metabolic process"/>
    <property type="evidence" value="ECO:0007669"/>
    <property type="project" value="InterPro"/>
</dbReference>
<dbReference type="InterPro" id="IPR050226">
    <property type="entry name" value="NagZ_Beta-hexosaminidase"/>
</dbReference>
<accession>A0AAN7USV8</accession>
<evidence type="ECO:0000259" key="5">
    <source>
        <dbReference type="Pfam" id="PF00933"/>
    </source>
</evidence>
<dbReference type="Gene3D" id="3.20.20.300">
    <property type="entry name" value="Glycoside hydrolase, family 3, N-terminal domain"/>
    <property type="match status" value="1"/>
</dbReference>
<dbReference type="GO" id="GO:0009254">
    <property type="term" value="P:peptidoglycan turnover"/>
    <property type="evidence" value="ECO:0007669"/>
    <property type="project" value="TreeGrafter"/>
</dbReference>
<dbReference type="InterPro" id="IPR017853">
    <property type="entry name" value="GH"/>
</dbReference>
<comment type="caution">
    <text evidence="6">The sequence shown here is derived from an EMBL/GenBank/DDBJ whole genome shotgun (WGS) entry which is preliminary data.</text>
</comment>
<keyword evidence="4" id="KW-0326">Glycosidase</keyword>
<dbReference type="AlphaFoldDB" id="A0AAN7USV8"/>
<evidence type="ECO:0000256" key="3">
    <source>
        <dbReference type="ARBA" id="ARBA00023180"/>
    </source>
</evidence>
<evidence type="ECO:0000256" key="4">
    <source>
        <dbReference type="ARBA" id="ARBA00023295"/>
    </source>
</evidence>
<feature type="domain" description="Glycoside hydrolase family 3 N-terminal" evidence="5">
    <location>
        <begin position="1"/>
        <end position="107"/>
    </location>
</feature>
<dbReference type="Proteomes" id="UP001305414">
    <property type="component" value="Unassembled WGS sequence"/>
</dbReference>
<sequence>MPSWAVYPALDAEYPSGISSKWLQGELRGHLKFEGVIITDAIEAGGLSGFGTDPQRSVLALRAGVDIILAAAEDISQGEGIVSALVNAVNSGILSSSAFSVSTARISALRNAL</sequence>
<evidence type="ECO:0000313" key="6">
    <source>
        <dbReference type="EMBL" id="KAK5632283.1"/>
    </source>
</evidence>
<name>A0AAN7USV8_9PEZI</name>
<evidence type="ECO:0000256" key="1">
    <source>
        <dbReference type="ARBA" id="ARBA00005336"/>
    </source>
</evidence>
<dbReference type="EMBL" id="JAWHQM010000024">
    <property type="protein sequence ID" value="KAK5632283.1"/>
    <property type="molecule type" value="Genomic_DNA"/>
</dbReference>
<protein>
    <recommendedName>
        <fullName evidence="5">Glycoside hydrolase family 3 N-terminal domain-containing protein</fullName>
    </recommendedName>
</protein>
<evidence type="ECO:0000313" key="7">
    <source>
        <dbReference type="Proteomes" id="UP001305414"/>
    </source>
</evidence>
<reference evidence="6 7" key="1">
    <citation type="submission" date="2023-10" db="EMBL/GenBank/DDBJ databases">
        <title>Draft genome sequence of Xylaria bambusicola isolate GMP-LS, the root and basal stem rot pathogen of sugarcane in Indonesia.</title>
        <authorList>
            <person name="Selvaraj P."/>
            <person name="Muralishankar V."/>
            <person name="Muruganantham S."/>
            <person name="Sp S."/>
            <person name="Haryani S."/>
            <person name="Lau K.J.X."/>
            <person name="Naqvi N.I."/>
        </authorList>
    </citation>
    <scope>NUCLEOTIDE SEQUENCE [LARGE SCALE GENOMIC DNA]</scope>
    <source>
        <strain evidence="6">GMP-LS</strain>
    </source>
</reference>
<organism evidence="6 7">
    <name type="scientific">Xylaria bambusicola</name>
    <dbReference type="NCBI Taxonomy" id="326684"/>
    <lineage>
        <taxon>Eukaryota</taxon>
        <taxon>Fungi</taxon>
        <taxon>Dikarya</taxon>
        <taxon>Ascomycota</taxon>
        <taxon>Pezizomycotina</taxon>
        <taxon>Sordariomycetes</taxon>
        <taxon>Xylariomycetidae</taxon>
        <taxon>Xylariales</taxon>
        <taxon>Xylariaceae</taxon>
        <taxon>Xylaria</taxon>
    </lineage>
</organism>
<dbReference type="SUPFAM" id="SSF51445">
    <property type="entry name" value="(Trans)glycosidases"/>
    <property type="match status" value="1"/>
</dbReference>
<keyword evidence="7" id="KW-1185">Reference proteome</keyword>
<keyword evidence="3" id="KW-0325">Glycoprotein</keyword>
<dbReference type="InterPro" id="IPR036962">
    <property type="entry name" value="Glyco_hydro_3_N_sf"/>
</dbReference>
<dbReference type="GO" id="GO:0004553">
    <property type="term" value="F:hydrolase activity, hydrolyzing O-glycosyl compounds"/>
    <property type="evidence" value="ECO:0007669"/>
    <property type="project" value="InterPro"/>
</dbReference>
<keyword evidence="2" id="KW-0378">Hydrolase</keyword>
<dbReference type="InterPro" id="IPR001764">
    <property type="entry name" value="Glyco_hydro_3_N"/>
</dbReference>